<dbReference type="GO" id="GO:0031460">
    <property type="term" value="P:glycine betaine transport"/>
    <property type="evidence" value="ECO:0007669"/>
    <property type="project" value="InterPro"/>
</dbReference>
<keyword evidence="4 7" id="KW-0067">ATP-binding</keyword>
<dbReference type="PANTHER" id="PTHR43869">
    <property type="entry name" value="GLYCINE BETAINE/PROLINE BETAINE TRANSPORT SYSTEM ATP-BINDING PROTEIN PROV"/>
    <property type="match status" value="1"/>
</dbReference>
<feature type="domain" description="ABC transporter" evidence="6">
    <location>
        <begin position="43"/>
        <end position="284"/>
    </location>
</feature>
<gene>
    <name evidence="7" type="ORF">SAMN05216276_106135</name>
</gene>
<dbReference type="CDD" id="cd03294">
    <property type="entry name" value="ABC_Pro_Gly_Betaine"/>
    <property type="match status" value="1"/>
</dbReference>
<dbReference type="GO" id="GO:0016887">
    <property type="term" value="F:ATP hydrolysis activity"/>
    <property type="evidence" value="ECO:0007669"/>
    <property type="project" value="InterPro"/>
</dbReference>
<evidence type="ECO:0000256" key="2">
    <source>
        <dbReference type="ARBA" id="ARBA00022448"/>
    </source>
</evidence>
<evidence type="ECO:0000256" key="5">
    <source>
        <dbReference type="ARBA" id="ARBA00023122"/>
    </source>
</evidence>
<evidence type="ECO:0000256" key="4">
    <source>
        <dbReference type="ARBA" id="ARBA00022840"/>
    </source>
</evidence>
<organism evidence="7 8">
    <name type="scientific">Streptosporangium subroseum</name>
    <dbReference type="NCBI Taxonomy" id="106412"/>
    <lineage>
        <taxon>Bacteria</taxon>
        <taxon>Bacillati</taxon>
        <taxon>Actinomycetota</taxon>
        <taxon>Actinomycetes</taxon>
        <taxon>Streptosporangiales</taxon>
        <taxon>Streptosporangiaceae</taxon>
        <taxon>Streptosporangium</taxon>
    </lineage>
</organism>
<sequence length="365" mass="40581">MTMTSPTKQVQPSVDAYVEDRAVLDVRGLWKVFGPRSDKVVGSPLEELSRAELKERTGCVAAIRDVSFTVRPQEVFVVMGLSGSGKSTLVRCLTRLIEPTAGEVLLDGEDIRKASDKHLRELRRRRFAMVFQHFGLLPHRRVLDNVSYGLEIGGAKKEARYERAREVIELVGLSGYEDSYPDQLSGGMQQRVGLARALAVDPEVLFFDEPFSALDPLIRRDMQNEVIRLHREVGKTMVFITHDLSEALKLGDRILIMRDGELVQVGAPDEVVGAPVDDYVREFVRDVPRSHVLTTRWIMRPPLPDEPLDGPELGPDIVVRDAVHTVLRATRPVKIVAGGELLGVVTSEEILAVIAESPGKPEEGK</sequence>
<dbReference type="PROSITE" id="PS00211">
    <property type="entry name" value="ABC_TRANSPORTER_1"/>
    <property type="match status" value="1"/>
</dbReference>
<evidence type="ECO:0000313" key="7">
    <source>
        <dbReference type="EMBL" id="SNT55394.1"/>
    </source>
</evidence>
<evidence type="ECO:0000256" key="1">
    <source>
        <dbReference type="ARBA" id="ARBA00005417"/>
    </source>
</evidence>
<dbReference type="Proteomes" id="UP000198282">
    <property type="component" value="Unassembled WGS sequence"/>
</dbReference>
<dbReference type="PROSITE" id="PS50893">
    <property type="entry name" value="ABC_TRANSPORTER_2"/>
    <property type="match status" value="1"/>
</dbReference>
<dbReference type="GO" id="GO:0016020">
    <property type="term" value="C:membrane"/>
    <property type="evidence" value="ECO:0007669"/>
    <property type="project" value="InterPro"/>
</dbReference>
<accession>A0A239NLX0</accession>
<keyword evidence="3" id="KW-0547">Nucleotide-binding</keyword>
<dbReference type="AlphaFoldDB" id="A0A239NLX0"/>
<dbReference type="InterPro" id="IPR017871">
    <property type="entry name" value="ABC_transporter-like_CS"/>
</dbReference>
<dbReference type="InterPro" id="IPR051921">
    <property type="entry name" value="ABC_osmolyte_uptake_ATP-bind"/>
</dbReference>
<evidence type="ECO:0000259" key="6">
    <source>
        <dbReference type="PROSITE" id="PS50893"/>
    </source>
</evidence>
<keyword evidence="5" id="KW-0129">CBS domain</keyword>
<dbReference type="GO" id="GO:0005524">
    <property type="term" value="F:ATP binding"/>
    <property type="evidence" value="ECO:0007669"/>
    <property type="project" value="UniProtKB-KW"/>
</dbReference>
<dbReference type="SMART" id="SM00382">
    <property type="entry name" value="AAA"/>
    <property type="match status" value="1"/>
</dbReference>
<dbReference type="Pfam" id="PF00005">
    <property type="entry name" value="ABC_tran"/>
    <property type="match status" value="1"/>
</dbReference>
<dbReference type="EMBL" id="FZOD01000061">
    <property type="protein sequence ID" value="SNT55394.1"/>
    <property type="molecule type" value="Genomic_DNA"/>
</dbReference>
<keyword evidence="8" id="KW-1185">Reference proteome</keyword>
<dbReference type="SUPFAM" id="SSF52540">
    <property type="entry name" value="P-loop containing nucleoside triphosphate hydrolases"/>
    <property type="match status" value="1"/>
</dbReference>
<comment type="similarity">
    <text evidence="1">Belongs to the ABC transporter superfamily.</text>
</comment>
<dbReference type="GO" id="GO:0006970">
    <property type="term" value="P:response to osmotic stress"/>
    <property type="evidence" value="ECO:0007669"/>
    <property type="project" value="UniProtKB-ARBA"/>
</dbReference>
<dbReference type="InterPro" id="IPR003439">
    <property type="entry name" value="ABC_transporter-like_ATP-bd"/>
</dbReference>
<dbReference type="InterPro" id="IPR027417">
    <property type="entry name" value="P-loop_NTPase"/>
</dbReference>
<reference evidence="7 8" key="1">
    <citation type="submission" date="2017-06" db="EMBL/GenBank/DDBJ databases">
        <authorList>
            <person name="Kim H.J."/>
            <person name="Triplett B.A."/>
        </authorList>
    </citation>
    <scope>NUCLEOTIDE SEQUENCE [LARGE SCALE GENOMIC DNA]</scope>
    <source>
        <strain evidence="7 8">CGMCC 4.2132</strain>
    </source>
</reference>
<dbReference type="InterPro" id="IPR003593">
    <property type="entry name" value="AAA+_ATPase"/>
</dbReference>
<dbReference type="FunFam" id="3.40.50.300:FF:000201">
    <property type="entry name" value="Glycine betaine/L-proline ABC transporter ATP-binding protein"/>
    <property type="match status" value="1"/>
</dbReference>
<dbReference type="PANTHER" id="PTHR43869:SF1">
    <property type="entry name" value="GLYCINE BETAINE_PROLINE BETAINE TRANSPORT SYSTEM ATP-BINDING PROTEIN PROV"/>
    <property type="match status" value="1"/>
</dbReference>
<evidence type="ECO:0000313" key="8">
    <source>
        <dbReference type="Proteomes" id="UP000198282"/>
    </source>
</evidence>
<dbReference type="InterPro" id="IPR005892">
    <property type="entry name" value="Gly-betaine_transp_ATP-bd"/>
</dbReference>
<dbReference type="Gene3D" id="3.40.50.300">
    <property type="entry name" value="P-loop containing nucleotide triphosphate hydrolases"/>
    <property type="match status" value="1"/>
</dbReference>
<evidence type="ECO:0000256" key="3">
    <source>
        <dbReference type="ARBA" id="ARBA00022741"/>
    </source>
</evidence>
<proteinExistence type="inferred from homology"/>
<keyword evidence="2" id="KW-0813">Transport</keyword>
<dbReference type="NCBIfam" id="TIGR01186">
    <property type="entry name" value="proV"/>
    <property type="match status" value="1"/>
</dbReference>
<name>A0A239NLX0_9ACTN</name>
<protein>
    <submittedName>
        <fullName evidence="7">Glycine betaine/proline transport system ATP-binding protein</fullName>
    </submittedName>
</protein>
<dbReference type="OrthoDB" id="7838608at2"/>